<protein>
    <submittedName>
        <fullName evidence="1">Uncharacterized protein</fullName>
    </submittedName>
</protein>
<dbReference type="RefSeq" id="WP_240095270.1">
    <property type="nucleotide sequence ID" value="NZ_JAJSON010000004.1"/>
</dbReference>
<comment type="caution">
    <text evidence="1">The sequence shown here is derived from an EMBL/GenBank/DDBJ whole genome shotgun (WGS) entry which is preliminary data.</text>
</comment>
<reference evidence="1" key="1">
    <citation type="submission" date="2021-12" db="EMBL/GenBank/DDBJ databases">
        <title>Description of Gramella crocea sp. nov., a new bacterium isolated from activated sludge.</title>
        <authorList>
            <person name="Zhang X."/>
        </authorList>
    </citation>
    <scope>NUCLEOTIDE SEQUENCE</scope>
    <source>
        <strain evidence="1">YB25</strain>
    </source>
</reference>
<dbReference type="Proteomes" id="UP001139344">
    <property type="component" value="Unassembled WGS sequence"/>
</dbReference>
<dbReference type="EMBL" id="JAJSON010000004">
    <property type="protein sequence ID" value="MCG9970137.1"/>
    <property type="molecule type" value="Genomic_DNA"/>
</dbReference>
<keyword evidence="2" id="KW-1185">Reference proteome</keyword>
<name>A0A9X1UTQ6_9FLAO</name>
<evidence type="ECO:0000313" key="2">
    <source>
        <dbReference type="Proteomes" id="UP001139344"/>
    </source>
</evidence>
<proteinExistence type="predicted"/>
<dbReference type="AlphaFoldDB" id="A0A9X1UTQ6"/>
<dbReference type="PROSITE" id="PS51257">
    <property type="entry name" value="PROKAR_LIPOPROTEIN"/>
    <property type="match status" value="1"/>
</dbReference>
<organism evidence="1 2">
    <name type="scientific">Christiangramia crocea</name>
    <dbReference type="NCBI Taxonomy" id="2904124"/>
    <lineage>
        <taxon>Bacteria</taxon>
        <taxon>Pseudomonadati</taxon>
        <taxon>Bacteroidota</taxon>
        <taxon>Flavobacteriia</taxon>
        <taxon>Flavobacteriales</taxon>
        <taxon>Flavobacteriaceae</taxon>
        <taxon>Christiangramia</taxon>
    </lineage>
</organism>
<accession>A0A9X1UTQ6</accession>
<gene>
    <name evidence="1" type="ORF">LU635_00700</name>
</gene>
<evidence type="ECO:0000313" key="1">
    <source>
        <dbReference type="EMBL" id="MCG9970137.1"/>
    </source>
</evidence>
<sequence>MKNYLRYISLSMVFASLLLTSCDEDAPFEDPTYIGGYSYLADQNISVFDTNEDLTIDFFTDEGITINSVEVMLDGSSLTSATVSEDMATFNSSVFGDFQLDDEFDIMIESQLSNGNTAKDPFTVAVVKAIEVDDENPVELSLDSINNGAAIAYSTYTLSAPIDSAELFLKKNSDGTYSNSAAEVSTEGGEIKLMNTNYADLNLAVDDTLYYEFRATSGSMSQADDSYVVIIED</sequence>